<accession>A0A0E9QHV1</accession>
<dbReference type="AlphaFoldDB" id="A0A0E9QHV1"/>
<organism evidence="1">
    <name type="scientific">Anguilla anguilla</name>
    <name type="common">European freshwater eel</name>
    <name type="synonym">Muraena anguilla</name>
    <dbReference type="NCBI Taxonomy" id="7936"/>
    <lineage>
        <taxon>Eukaryota</taxon>
        <taxon>Metazoa</taxon>
        <taxon>Chordata</taxon>
        <taxon>Craniata</taxon>
        <taxon>Vertebrata</taxon>
        <taxon>Euteleostomi</taxon>
        <taxon>Actinopterygii</taxon>
        <taxon>Neopterygii</taxon>
        <taxon>Teleostei</taxon>
        <taxon>Anguilliformes</taxon>
        <taxon>Anguillidae</taxon>
        <taxon>Anguilla</taxon>
    </lineage>
</organism>
<evidence type="ECO:0000313" key="1">
    <source>
        <dbReference type="EMBL" id="JAH16349.1"/>
    </source>
</evidence>
<proteinExistence type="predicted"/>
<dbReference type="EMBL" id="GBXM01092228">
    <property type="protein sequence ID" value="JAH16349.1"/>
    <property type="molecule type" value="Transcribed_RNA"/>
</dbReference>
<sequence length="55" mass="6362">MPRTGPGSVNVYLGKPLDCRHICTHAFYLLTTNFIYKDKSELLQVCTEIYHDVLF</sequence>
<reference evidence="1" key="2">
    <citation type="journal article" date="2015" name="Fish Shellfish Immunol.">
        <title>Early steps in the European eel (Anguilla anguilla)-Vibrio vulnificus interaction in the gills: Role of the RtxA13 toxin.</title>
        <authorList>
            <person name="Callol A."/>
            <person name="Pajuelo D."/>
            <person name="Ebbesson L."/>
            <person name="Teles M."/>
            <person name="MacKenzie S."/>
            <person name="Amaro C."/>
        </authorList>
    </citation>
    <scope>NUCLEOTIDE SEQUENCE</scope>
</reference>
<reference evidence="1" key="1">
    <citation type="submission" date="2014-11" db="EMBL/GenBank/DDBJ databases">
        <authorList>
            <person name="Amaro Gonzalez C."/>
        </authorList>
    </citation>
    <scope>NUCLEOTIDE SEQUENCE</scope>
</reference>
<name>A0A0E9QHV1_ANGAN</name>
<protein>
    <submittedName>
        <fullName evidence="1">Uncharacterized protein</fullName>
    </submittedName>
</protein>